<dbReference type="OrthoDB" id="2561450at2"/>
<dbReference type="SMART" id="SM00530">
    <property type="entry name" value="HTH_XRE"/>
    <property type="match status" value="1"/>
</dbReference>
<dbReference type="Proteomes" id="UP000558113">
    <property type="component" value="Unassembled WGS sequence"/>
</dbReference>
<protein>
    <submittedName>
        <fullName evidence="2">Helix-turn-helix domain-containing protein</fullName>
    </submittedName>
</protein>
<dbReference type="GO" id="GO:0003677">
    <property type="term" value="F:DNA binding"/>
    <property type="evidence" value="ECO:0007669"/>
    <property type="project" value="InterPro"/>
</dbReference>
<dbReference type="Gene3D" id="1.10.260.40">
    <property type="entry name" value="lambda repressor-like DNA-binding domains"/>
    <property type="match status" value="1"/>
</dbReference>
<evidence type="ECO:0000313" key="3">
    <source>
        <dbReference type="Proteomes" id="UP000558113"/>
    </source>
</evidence>
<dbReference type="InterPro" id="IPR000014">
    <property type="entry name" value="PAS"/>
</dbReference>
<dbReference type="AlphaFoldDB" id="A0A7X4YW23"/>
<sequence>MTLSTVVFQNLKTPLAVVVVGQDDDCRFNLANKAFSRLVGFSGDMLEGLPPDRLFSEWDRSTLLSLHQHETSLLKHLAGDDPLRLRLTCEALGDAGDAAFLLTVEDISAKCWIDRMSETREVLISGILNDRFIIERYFKYYPAPVFDPLFPVEAFINDYVQEDERERIFSRLRQTVQNRSTDQIVVRTKDLTGTGQLEVHVTYRPFYHGDGSLKNIAFVVSHIQPAVGPGSAPVDSSVTLKVLMARRYMSAQQLSSETGISMQTISKLRNGKINRPQRQTALLIANALQVSPQDIWP</sequence>
<dbReference type="InterPro" id="IPR035965">
    <property type="entry name" value="PAS-like_dom_sf"/>
</dbReference>
<evidence type="ECO:0000259" key="1">
    <source>
        <dbReference type="PROSITE" id="PS50943"/>
    </source>
</evidence>
<dbReference type="InterPro" id="IPR010982">
    <property type="entry name" value="Lambda_DNA-bd_dom_sf"/>
</dbReference>
<dbReference type="CDD" id="cd00130">
    <property type="entry name" value="PAS"/>
    <property type="match status" value="1"/>
</dbReference>
<dbReference type="InterPro" id="IPR001387">
    <property type="entry name" value="Cro/C1-type_HTH"/>
</dbReference>
<reference evidence="2 3" key="1">
    <citation type="submission" date="2020-01" db="EMBL/GenBank/DDBJ databases">
        <title>Paenibacillus soybeanensis sp. nov. isolated from the nodules of soybean (Glycine max(L.) Merr).</title>
        <authorList>
            <person name="Wang H."/>
        </authorList>
    </citation>
    <scope>NUCLEOTIDE SEQUENCE [LARGE SCALE GENOMIC DNA]</scope>
    <source>
        <strain evidence="2 3">DSM 23054</strain>
    </source>
</reference>
<dbReference type="SUPFAM" id="SSF47413">
    <property type="entry name" value="lambda repressor-like DNA-binding domains"/>
    <property type="match status" value="1"/>
</dbReference>
<name>A0A7X4YW23_9BACL</name>
<accession>A0A7X4YW23</accession>
<evidence type="ECO:0000313" key="2">
    <source>
        <dbReference type="EMBL" id="NBC72651.1"/>
    </source>
</evidence>
<dbReference type="RefSeq" id="WP_161703856.1">
    <property type="nucleotide sequence ID" value="NZ_JAAAMU010000021.1"/>
</dbReference>
<dbReference type="PROSITE" id="PS50943">
    <property type="entry name" value="HTH_CROC1"/>
    <property type="match status" value="1"/>
</dbReference>
<dbReference type="CDD" id="cd00093">
    <property type="entry name" value="HTH_XRE"/>
    <property type="match status" value="1"/>
</dbReference>
<gene>
    <name evidence="2" type="ORF">GT003_27010</name>
</gene>
<dbReference type="EMBL" id="JAAAMU010000021">
    <property type="protein sequence ID" value="NBC72651.1"/>
    <property type="molecule type" value="Genomic_DNA"/>
</dbReference>
<dbReference type="Gene3D" id="3.30.450.20">
    <property type="entry name" value="PAS domain"/>
    <property type="match status" value="1"/>
</dbReference>
<dbReference type="Pfam" id="PF13443">
    <property type="entry name" value="HTH_26"/>
    <property type="match status" value="1"/>
</dbReference>
<comment type="caution">
    <text evidence="2">The sequence shown here is derived from an EMBL/GenBank/DDBJ whole genome shotgun (WGS) entry which is preliminary data.</text>
</comment>
<organism evidence="2 3">
    <name type="scientific">Paenibacillus sacheonensis</name>
    <dbReference type="NCBI Taxonomy" id="742054"/>
    <lineage>
        <taxon>Bacteria</taxon>
        <taxon>Bacillati</taxon>
        <taxon>Bacillota</taxon>
        <taxon>Bacilli</taxon>
        <taxon>Bacillales</taxon>
        <taxon>Paenibacillaceae</taxon>
        <taxon>Paenibacillus</taxon>
    </lineage>
</organism>
<dbReference type="SUPFAM" id="SSF55785">
    <property type="entry name" value="PYP-like sensor domain (PAS domain)"/>
    <property type="match status" value="1"/>
</dbReference>
<feature type="domain" description="HTH cro/C1-type" evidence="1">
    <location>
        <begin position="240"/>
        <end position="295"/>
    </location>
</feature>
<keyword evidence="3" id="KW-1185">Reference proteome</keyword>
<proteinExistence type="predicted"/>